<comment type="subcellular location">
    <subcellularLocation>
        <location evidence="1">Cell membrane</location>
        <topology evidence="1">Multi-pass membrane protein</topology>
    </subcellularLocation>
</comment>
<feature type="transmembrane region" description="Helical" evidence="6">
    <location>
        <begin position="14"/>
        <end position="33"/>
    </location>
</feature>
<dbReference type="GO" id="GO:0006825">
    <property type="term" value="P:copper ion transport"/>
    <property type="evidence" value="ECO:0007669"/>
    <property type="project" value="InterPro"/>
</dbReference>
<feature type="transmembrane region" description="Helical" evidence="6">
    <location>
        <begin position="217"/>
        <end position="238"/>
    </location>
</feature>
<organism evidence="8 9">
    <name type="scientific">Meiothermus taiwanensis</name>
    <dbReference type="NCBI Taxonomy" id="172827"/>
    <lineage>
        <taxon>Bacteria</taxon>
        <taxon>Thermotogati</taxon>
        <taxon>Deinococcota</taxon>
        <taxon>Deinococci</taxon>
        <taxon>Thermales</taxon>
        <taxon>Thermaceae</taxon>
        <taxon>Meiothermus</taxon>
    </lineage>
</organism>
<dbReference type="Pfam" id="PF05425">
    <property type="entry name" value="CopD"/>
    <property type="match status" value="1"/>
</dbReference>
<evidence type="ECO:0000256" key="6">
    <source>
        <dbReference type="SAM" id="Phobius"/>
    </source>
</evidence>
<reference evidence="8 9" key="1">
    <citation type="submission" date="2018-08" db="EMBL/GenBank/DDBJ databases">
        <title>Meiothermus cateniformans JCM 15151 genome sequencing project.</title>
        <authorList>
            <person name="Da Costa M.S."/>
            <person name="Albuquerque L."/>
            <person name="Raposo P."/>
            <person name="Froufe H.J.C."/>
            <person name="Barroso C.S."/>
            <person name="Egas C."/>
        </authorList>
    </citation>
    <scope>NUCLEOTIDE SEQUENCE [LARGE SCALE GENOMIC DNA]</scope>
    <source>
        <strain evidence="8 9">JCM 15151</strain>
    </source>
</reference>
<evidence type="ECO:0000313" key="8">
    <source>
        <dbReference type="EMBL" id="RIH74476.1"/>
    </source>
</evidence>
<dbReference type="GO" id="GO:0005886">
    <property type="term" value="C:plasma membrane"/>
    <property type="evidence" value="ECO:0007669"/>
    <property type="project" value="UniProtKB-SubCell"/>
</dbReference>
<name>A0A399DQY3_9DEIN</name>
<dbReference type="PANTHER" id="PTHR34820">
    <property type="entry name" value="INNER MEMBRANE PROTEIN YEBZ"/>
    <property type="match status" value="1"/>
</dbReference>
<feature type="transmembrane region" description="Helical" evidence="6">
    <location>
        <begin position="179"/>
        <end position="197"/>
    </location>
</feature>
<feature type="domain" description="Copper resistance protein D" evidence="7">
    <location>
        <begin position="174"/>
        <end position="270"/>
    </location>
</feature>
<keyword evidence="3 6" id="KW-0812">Transmembrane</keyword>
<feature type="transmembrane region" description="Helical" evidence="6">
    <location>
        <begin position="89"/>
        <end position="108"/>
    </location>
</feature>
<gene>
    <name evidence="8" type="ORF">Mcate_02699</name>
</gene>
<dbReference type="EMBL" id="QWKX01000112">
    <property type="protein sequence ID" value="RIH74476.1"/>
    <property type="molecule type" value="Genomic_DNA"/>
</dbReference>
<evidence type="ECO:0000256" key="5">
    <source>
        <dbReference type="ARBA" id="ARBA00023136"/>
    </source>
</evidence>
<dbReference type="InterPro" id="IPR008457">
    <property type="entry name" value="Cu-R_CopD_dom"/>
</dbReference>
<dbReference type="InterPro" id="IPR032694">
    <property type="entry name" value="CopC/D"/>
</dbReference>
<dbReference type="PANTHER" id="PTHR34820:SF4">
    <property type="entry name" value="INNER MEMBRANE PROTEIN YEBZ"/>
    <property type="match status" value="1"/>
</dbReference>
<comment type="caution">
    <text evidence="8">The sequence shown here is derived from an EMBL/GenBank/DDBJ whole genome shotgun (WGS) entry which is preliminary data.</text>
</comment>
<evidence type="ECO:0000259" key="7">
    <source>
        <dbReference type="Pfam" id="PF05425"/>
    </source>
</evidence>
<evidence type="ECO:0000256" key="4">
    <source>
        <dbReference type="ARBA" id="ARBA00022989"/>
    </source>
</evidence>
<feature type="transmembrane region" description="Helical" evidence="6">
    <location>
        <begin position="120"/>
        <end position="141"/>
    </location>
</feature>
<evidence type="ECO:0000256" key="1">
    <source>
        <dbReference type="ARBA" id="ARBA00004651"/>
    </source>
</evidence>
<keyword evidence="4 6" id="KW-1133">Transmembrane helix</keyword>
<dbReference type="RefSeq" id="WP_027886908.1">
    <property type="nucleotide sequence ID" value="NZ_JBHSXZ010000002.1"/>
</dbReference>
<evidence type="ECO:0000256" key="3">
    <source>
        <dbReference type="ARBA" id="ARBA00022692"/>
    </source>
</evidence>
<evidence type="ECO:0000313" key="9">
    <source>
        <dbReference type="Proteomes" id="UP000266089"/>
    </source>
</evidence>
<keyword evidence="5 6" id="KW-0472">Membrane</keyword>
<keyword evidence="2" id="KW-1003">Cell membrane</keyword>
<feature type="transmembrane region" description="Helical" evidence="6">
    <location>
        <begin position="250"/>
        <end position="271"/>
    </location>
</feature>
<dbReference type="OrthoDB" id="25937at2"/>
<proteinExistence type="predicted"/>
<evidence type="ECO:0000256" key="2">
    <source>
        <dbReference type="ARBA" id="ARBA00022475"/>
    </source>
</evidence>
<accession>A0A399DQY3</accession>
<protein>
    <submittedName>
        <fullName evidence="8">Copper resistance protein D</fullName>
    </submittedName>
</protein>
<feature type="transmembrane region" description="Helical" evidence="6">
    <location>
        <begin position="147"/>
        <end position="167"/>
    </location>
</feature>
<feature type="transmembrane region" description="Helical" evidence="6">
    <location>
        <begin position="45"/>
        <end position="69"/>
    </location>
</feature>
<sequence length="384" mass="42036">MPHEHDNTLSILRAILYLGVFMLLGGGVFSRYVGPEVARARRWRLWYLISGGFLLAVGATLYGTYHVTWMLGDTSLLLSYLLETSQGNWLLLRLGLLVGLLFLSMGWFRLDRWLYPPLALGLLFTLTLTSHAAGGGLVQMFAGLLHLAFGAAWGGSVLALAVAWPGSRYEAVLRAIQRLSALGLGAVVLLSLMGLYLSWVRLGEVANLWSTAYGQRLLLKLGLVGLVVGLAAVNRLWLLPRLQEKRVKGLQTVSLEAALLLGVLLASGFLATTEPPPPARQAAAPRLINIAEAQGDRRYVGQLFSQGGLIHLYLDLRDAQGNLLEGGPSLRLQAQQGAQILQEVRGPFYRSQYHLALIAETPGEWLVRLELPEKTLEYTLDVAP</sequence>
<dbReference type="Proteomes" id="UP000266089">
    <property type="component" value="Unassembled WGS sequence"/>
</dbReference>
<dbReference type="AlphaFoldDB" id="A0A399DQY3"/>